<comment type="caution">
    <text evidence="2">The sequence shown here is derived from an EMBL/GenBank/DDBJ whole genome shotgun (WGS) entry which is preliminary data.</text>
</comment>
<feature type="chain" id="PRO_5046943297" evidence="1">
    <location>
        <begin position="23"/>
        <end position="225"/>
    </location>
</feature>
<proteinExistence type="predicted"/>
<keyword evidence="3" id="KW-1185">Reference proteome</keyword>
<keyword evidence="1" id="KW-0732">Signal</keyword>
<dbReference type="PANTHER" id="PTHR33706:SF1">
    <property type="entry name" value="TPR REPEAT PROTEIN"/>
    <property type="match status" value="1"/>
</dbReference>
<dbReference type="EMBL" id="JAVDQA010000006">
    <property type="protein sequence ID" value="MDR6301456.1"/>
    <property type="molecule type" value="Genomic_DNA"/>
</dbReference>
<dbReference type="SUPFAM" id="SSF82185">
    <property type="entry name" value="Histone H3 K4-specific methyltransferase SET7/9 N-terminal domain"/>
    <property type="match status" value="1"/>
</dbReference>
<accession>A0ABU1K760</accession>
<feature type="signal peptide" evidence="1">
    <location>
        <begin position="1"/>
        <end position="22"/>
    </location>
</feature>
<sequence>MFVQKLNVFLLLFILITSSSFSQSEKINQFDKQGKRHGEWIKKYEGSDQIRYEGTFEHGKEIGTFKFYKPKSEDQPTATKTYFAEHDSVQVKFFTKKGELVSKGNMIDKKREGIWKYYFKDGNLMMQETYKNDVLNGWKIVYFPNGKITEKKHFENGVANGENLIYAKNGTLIQSYTYKDGKLHGSTETYNASGNLISEGNYKQGKRTGEWKFYKNNSLDEVKQY</sequence>
<protein>
    <submittedName>
        <fullName evidence="2">Antitoxin component YwqK of YwqJK toxin-antitoxin module</fullName>
    </submittedName>
</protein>
<gene>
    <name evidence="2" type="ORF">GGR31_002125</name>
</gene>
<evidence type="ECO:0000313" key="2">
    <source>
        <dbReference type="EMBL" id="MDR6301456.1"/>
    </source>
</evidence>
<name>A0ABU1K760_9FLAO</name>
<evidence type="ECO:0000313" key="3">
    <source>
        <dbReference type="Proteomes" id="UP001257659"/>
    </source>
</evidence>
<dbReference type="Pfam" id="PF07661">
    <property type="entry name" value="MORN_2"/>
    <property type="match status" value="3"/>
</dbReference>
<dbReference type="RefSeq" id="WP_309728875.1">
    <property type="nucleotide sequence ID" value="NZ_JAVDQA010000006.1"/>
</dbReference>
<dbReference type="PANTHER" id="PTHR33706">
    <property type="entry name" value="MORN VARIANT REPEAT PROTEIN"/>
    <property type="match status" value="1"/>
</dbReference>
<organism evidence="2 3">
    <name type="scientific">Mesonia maritima</name>
    <dbReference type="NCBI Taxonomy" id="1793873"/>
    <lineage>
        <taxon>Bacteria</taxon>
        <taxon>Pseudomonadati</taxon>
        <taxon>Bacteroidota</taxon>
        <taxon>Flavobacteriia</taxon>
        <taxon>Flavobacteriales</taxon>
        <taxon>Flavobacteriaceae</taxon>
        <taxon>Mesonia</taxon>
    </lineage>
</organism>
<dbReference type="Gene3D" id="2.20.110.10">
    <property type="entry name" value="Histone H3 K4-specific methyltransferase SET7/9 N-terminal domain"/>
    <property type="match status" value="3"/>
</dbReference>
<reference evidence="2 3" key="1">
    <citation type="submission" date="2023-07" db="EMBL/GenBank/DDBJ databases">
        <title>Genomic Encyclopedia of Type Strains, Phase IV (KMG-IV): sequencing the most valuable type-strain genomes for metagenomic binning, comparative biology and taxonomic classification.</title>
        <authorList>
            <person name="Goeker M."/>
        </authorList>
    </citation>
    <scope>NUCLEOTIDE SEQUENCE [LARGE SCALE GENOMIC DNA]</scope>
    <source>
        <strain evidence="2 3">DSM 102814</strain>
    </source>
</reference>
<evidence type="ECO:0000256" key="1">
    <source>
        <dbReference type="SAM" id="SignalP"/>
    </source>
</evidence>
<dbReference type="InterPro" id="IPR011652">
    <property type="entry name" value="MORN_2"/>
</dbReference>
<dbReference type="Proteomes" id="UP001257659">
    <property type="component" value="Unassembled WGS sequence"/>
</dbReference>